<dbReference type="OrthoDB" id="3534907at2"/>
<dbReference type="EMBL" id="QLYX01000004">
    <property type="protein sequence ID" value="RAY15333.1"/>
    <property type="molecule type" value="Genomic_DNA"/>
</dbReference>
<name>A0A365HAN8_9ACTN</name>
<dbReference type="RefSeq" id="WP_111866029.1">
    <property type="nucleotide sequence ID" value="NZ_QLYX01000004.1"/>
</dbReference>
<organism evidence="1 2">
    <name type="scientific">Actinomadura craniellae</name>
    <dbReference type="NCBI Taxonomy" id="2231787"/>
    <lineage>
        <taxon>Bacteria</taxon>
        <taxon>Bacillati</taxon>
        <taxon>Actinomycetota</taxon>
        <taxon>Actinomycetes</taxon>
        <taxon>Streptosporangiales</taxon>
        <taxon>Thermomonosporaceae</taxon>
        <taxon>Actinomadura</taxon>
    </lineage>
</organism>
<dbReference type="CDD" id="cd16936">
    <property type="entry name" value="HATPase_RsbW-like"/>
    <property type="match status" value="1"/>
</dbReference>
<dbReference type="InterPro" id="IPR036890">
    <property type="entry name" value="HATPase_C_sf"/>
</dbReference>
<dbReference type="GO" id="GO:0004674">
    <property type="term" value="F:protein serine/threonine kinase activity"/>
    <property type="evidence" value="ECO:0007669"/>
    <property type="project" value="UniProtKB-KW"/>
</dbReference>
<dbReference type="PANTHER" id="PTHR35526:SF3">
    <property type="entry name" value="ANTI-SIGMA-F FACTOR RSBW"/>
    <property type="match status" value="1"/>
</dbReference>
<protein>
    <recommendedName>
        <fullName evidence="3">ATP-binding protein</fullName>
    </recommendedName>
</protein>
<gene>
    <name evidence="1" type="ORF">DPM19_11545</name>
</gene>
<dbReference type="PANTHER" id="PTHR35526">
    <property type="entry name" value="ANTI-SIGMA-F FACTOR RSBW-RELATED"/>
    <property type="match status" value="1"/>
</dbReference>
<dbReference type="Proteomes" id="UP000251891">
    <property type="component" value="Unassembled WGS sequence"/>
</dbReference>
<evidence type="ECO:0000313" key="2">
    <source>
        <dbReference type="Proteomes" id="UP000251891"/>
    </source>
</evidence>
<keyword evidence="2" id="KW-1185">Reference proteome</keyword>
<accession>A0A365HAN8</accession>
<evidence type="ECO:0000313" key="1">
    <source>
        <dbReference type="EMBL" id="RAY15333.1"/>
    </source>
</evidence>
<dbReference type="InterPro" id="IPR050267">
    <property type="entry name" value="Anti-sigma-factor_SerPK"/>
</dbReference>
<proteinExistence type="predicted"/>
<sequence length="225" mass="24151">MSIEAPSMPLKRVRLRNRPQAASVARRDAVLTARDWGVPEDVIERLEVCVSEIVTNAHRHAAPPDGCVSHPPAGREEPVPVGPCPCEGADYGGAPLVESKQAFPGGDPGPALWAERALPDGPLPAAVLDEPADERRWEIPATRALTVRGRENGGEPPIVMVLDRRGDRLRVEVRDGSPVLPPGRVVGDAYGESGRGLFIVAHLADGHGVHRIPTGKSVWFELVAW</sequence>
<reference evidence="1 2" key="1">
    <citation type="submission" date="2018-06" db="EMBL/GenBank/DDBJ databases">
        <title>Actinomadura craniellae sp. nov. isolated from marine sponge Craniella sp.</title>
        <authorList>
            <person name="Li L."/>
            <person name="Xu Q.H."/>
            <person name="Lin H.W."/>
            <person name="Lu Y.H."/>
        </authorList>
    </citation>
    <scope>NUCLEOTIDE SEQUENCE [LARGE SCALE GENOMIC DNA]</scope>
    <source>
        <strain evidence="1 2">LHW63021</strain>
    </source>
</reference>
<evidence type="ECO:0008006" key="3">
    <source>
        <dbReference type="Google" id="ProtNLM"/>
    </source>
</evidence>
<comment type="caution">
    <text evidence="1">The sequence shown here is derived from an EMBL/GenBank/DDBJ whole genome shotgun (WGS) entry which is preliminary data.</text>
</comment>
<dbReference type="AlphaFoldDB" id="A0A365HAN8"/>
<dbReference type="Gene3D" id="3.30.565.10">
    <property type="entry name" value="Histidine kinase-like ATPase, C-terminal domain"/>
    <property type="match status" value="1"/>
</dbReference>